<name>A0A318KGB5_9NOCA</name>
<reference evidence="1 2" key="1">
    <citation type="submission" date="2018-05" db="EMBL/GenBank/DDBJ databases">
        <title>Genomic Encyclopedia of Type Strains, Phase IV (KMG-IV): sequencing the most valuable type-strain genomes for metagenomic binning, comparative biology and taxonomic classification.</title>
        <authorList>
            <person name="Goeker M."/>
        </authorList>
    </citation>
    <scope>NUCLEOTIDE SEQUENCE [LARGE SCALE GENOMIC DNA]</scope>
    <source>
        <strain evidence="1 2">DSM 44704</strain>
    </source>
</reference>
<organism evidence="1 2">
    <name type="scientific">Nocardia tenerifensis</name>
    <dbReference type="NCBI Taxonomy" id="228006"/>
    <lineage>
        <taxon>Bacteria</taxon>
        <taxon>Bacillati</taxon>
        <taxon>Actinomycetota</taxon>
        <taxon>Actinomycetes</taxon>
        <taxon>Mycobacteriales</taxon>
        <taxon>Nocardiaceae</taxon>
        <taxon>Nocardia</taxon>
    </lineage>
</organism>
<proteinExistence type="predicted"/>
<protein>
    <submittedName>
        <fullName evidence="1">Uncharacterized protein DUF4286</fullName>
    </submittedName>
</protein>
<dbReference type="Proteomes" id="UP000247569">
    <property type="component" value="Unassembled WGS sequence"/>
</dbReference>
<evidence type="ECO:0000313" key="2">
    <source>
        <dbReference type="Proteomes" id="UP000247569"/>
    </source>
</evidence>
<evidence type="ECO:0000313" key="1">
    <source>
        <dbReference type="EMBL" id="PXX71302.1"/>
    </source>
</evidence>
<gene>
    <name evidence="1" type="ORF">DFR70_101724</name>
</gene>
<comment type="caution">
    <text evidence="1">The sequence shown here is derived from an EMBL/GenBank/DDBJ whole genome shotgun (WGS) entry which is preliminary data.</text>
</comment>
<dbReference type="AlphaFoldDB" id="A0A318KGB5"/>
<keyword evidence="2" id="KW-1185">Reference proteome</keyword>
<accession>A0A318KGB5</accession>
<sequence length="102" mass="11112">MVGMFTYVVTAEFADDEVRQEYLAWMRGGHVAKVVELGAAVSGQVVLLDDGRVEGRYVFPDRETFAAYETGPAVALRADGARFTESGRVVFARCTGEVLFGV</sequence>
<dbReference type="EMBL" id="QJKF01000001">
    <property type="protein sequence ID" value="PXX71302.1"/>
    <property type="molecule type" value="Genomic_DNA"/>
</dbReference>